<evidence type="ECO:0000256" key="1">
    <source>
        <dbReference type="ARBA" id="ARBA00006354"/>
    </source>
</evidence>
<dbReference type="EMBL" id="RKHK01000001">
    <property type="protein sequence ID" value="ROR73999.1"/>
    <property type="molecule type" value="Genomic_DNA"/>
</dbReference>
<protein>
    <submittedName>
        <fullName evidence="3">Magnesium chelatase family protein</fullName>
    </submittedName>
</protein>
<dbReference type="SMART" id="SM00382">
    <property type="entry name" value="AAA"/>
    <property type="match status" value="1"/>
</dbReference>
<dbReference type="InterPro" id="IPR027417">
    <property type="entry name" value="P-loop_NTPase"/>
</dbReference>
<dbReference type="InterPro" id="IPR003593">
    <property type="entry name" value="AAA+_ATPase"/>
</dbReference>
<dbReference type="NCBIfam" id="TIGR00368">
    <property type="entry name" value="YifB family Mg chelatase-like AAA ATPase"/>
    <property type="match status" value="1"/>
</dbReference>
<keyword evidence="4" id="KW-1185">Reference proteome</keyword>
<sequence length="509" mass="53834">MSLGRTWTVTLTGLEGRVIEVEAHMSQGLPAFAVVGLPDAAVNEARERVRAAVHSSGVTWPPRRTTVNLSPASVRKTGTGLDLAVAVAVLTAAGLPDRERAGRAVHLGELGLDGSLRPIAGVLPAVAAAVAAGRCEVVVPEANAEEARLVPGAEVRAVRHLGELVRSYGGEAHVPEAASSVLTAPPPPPRRAETDLADVRGQDEARFALEVAAAGGHHLSLLGPPGTGKSMLAARLPGLLPDLSESEAVEVSTVHSIAGTLRPQHGLMRRPPFESPHHTATEPAIVGGGSGLPRPGVISRAHRGVLLLDEAPEFKPTVLECLRQPLENGELILERSGGQARYPARFQLVMTANPCPCGLAAGKGDRCTCSPNERRRYMRRLSGPLRDRVDIHVQVPPLTRASLALSEEPEPSVAVAARVARARERQRRRLAGTPWSTNAEVPGEWLRSSDRGLPNDIRTVLSRALERGALSQRGLDRVLRVSWTLADLAGKDHPTIDEAGTALALRGSA</sequence>
<comment type="caution">
    <text evidence="3">The sequence shown here is derived from an EMBL/GenBank/DDBJ whole genome shotgun (WGS) entry which is preliminary data.</text>
</comment>
<dbReference type="Pfam" id="PF13541">
    <property type="entry name" value="ChlI"/>
    <property type="match status" value="1"/>
</dbReference>
<proteinExistence type="inferred from homology"/>
<dbReference type="Proteomes" id="UP000280668">
    <property type="component" value="Unassembled WGS sequence"/>
</dbReference>
<dbReference type="OrthoDB" id="9813147at2"/>
<gene>
    <name evidence="3" type="ORF">EDD31_2394</name>
</gene>
<dbReference type="Gene3D" id="3.30.230.10">
    <property type="match status" value="1"/>
</dbReference>
<evidence type="ECO:0000259" key="2">
    <source>
        <dbReference type="SMART" id="SM00382"/>
    </source>
</evidence>
<accession>A0A3N2BFH4</accession>
<dbReference type="InterPro" id="IPR014721">
    <property type="entry name" value="Ribsml_uS5_D2-typ_fold_subgr"/>
</dbReference>
<dbReference type="PANTHER" id="PTHR32039:SF7">
    <property type="entry name" value="COMPETENCE PROTEIN COMM"/>
    <property type="match status" value="1"/>
</dbReference>
<organism evidence="3 4">
    <name type="scientific">Bogoriella caseilytica</name>
    <dbReference type="NCBI Taxonomy" id="56055"/>
    <lineage>
        <taxon>Bacteria</taxon>
        <taxon>Bacillati</taxon>
        <taxon>Actinomycetota</taxon>
        <taxon>Actinomycetes</taxon>
        <taxon>Micrococcales</taxon>
        <taxon>Bogoriellaceae</taxon>
        <taxon>Bogoriella</taxon>
    </lineage>
</organism>
<dbReference type="SUPFAM" id="SSF54211">
    <property type="entry name" value="Ribosomal protein S5 domain 2-like"/>
    <property type="match status" value="1"/>
</dbReference>
<evidence type="ECO:0000313" key="4">
    <source>
        <dbReference type="Proteomes" id="UP000280668"/>
    </source>
</evidence>
<dbReference type="AlphaFoldDB" id="A0A3N2BFH4"/>
<dbReference type="RefSeq" id="WP_123304347.1">
    <property type="nucleotide sequence ID" value="NZ_RKHK01000001.1"/>
</dbReference>
<evidence type="ECO:0000313" key="3">
    <source>
        <dbReference type="EMBL" id="ROR73999.1"/>
    </source>
</evidence>
<name>A0A3N2BFH4_9MICO</name>
<dbReference type="Pfam" id="PF13335">
    <property type="entry name" value="Mg_chelatase_C"/>
    <property type="match status" value="1"/>
</dbReference>
<dbReference type="InterPro" id="IPR045006">
    <property type="entry name" value="CHLI-like"/>
</dbReference>
<comment type="similarity">
    <text evidence="1">Belongs to the Mg-chelatase subunits D/I family. ComM subfamily.</text>
</comment>
<dbReference type="InterPro" id="IPR020568">
    <property type="entry name" value="Ribosomal_Su5_D2-typ_SF"/>
</dbReference>
<dbReference type="PANTHER" id="PTHR32039">
    <property type="entry name" value="MAGNESIUM-CHELATASE SUBUNIT CHLI"/>
    <property type="match status" value="1"/>
</dbReference>
<dbReference type="SUPFAM" id="SSF52540">
    <property type="entry name" value="P-loop containing nucleoside triphosphate hydrolases"/>
    <property type="match status" value="1"/>
</dbReference>
<dbReference type="InterPro" id="IPR000523">
    <property type="entry name" value="Mg_chelatse_chII-like_cat_dom"/>
</dbReference>
<dbReference type="InterPro" id="IPR025158">
    <property type="entry name" value="Mg_chelat-rel_C"/>
</dbReference>
<feature type="domain" description="AAA+ ATPase" evidence="2">
    <location>
        <begin position="215"/>
        <end position="399"/>
    </location>
</feature>
<dbReference type="Pfam" id="PF01078">
    <property type="entry name" value="Mg_chelatase"/>
    <property type="match status" value="1"/>
</dbReference>
<dbReference type="InterPro" id="IPR004482">
    <property type="entry name" value="Mg_chelat-rel"/>
</dbReference>
<dbReference type="GO" id="GO:0005524">
    <property type="term" value="F:ATP binding"/>
    <property type="evidence" value="ECO:0007669"/>
    <property type="project" value="InterPro"/>
</dbReference>
<reference evidence="3 4" key="1">
    <citation type="submission" date="2018-11" db="EMBL/GenBank/DDBJ databases">
        <title>Sequencing the genomes of 1000 actinobacteria strains.</title>
        <authorList>
            <person name="Klenk H.-P."/>
        </authorList>
    </citation>
    <scope>NUCLEOTIDE SEQUENCE [LARGE SCALE GENOMIC DNA]</scope>
    <source>
        <strain evidence="3 4">DSM 11294</strain>
    </source>
</reference>
<dbReference type="Gene3D" id="3.40.50.300">
    <property type="entry name" value="P-loop containing nucleotide triphosphate hydrolases"/>
    <property type="match status" value="1"/>
</dbReference>